<accession>A0A6M1PL03</accession>
<dbReference type="InterPro" id="IPR002347">
    <property type="entry name" value="SDR_fam"/>
</dbReference>
<keyword evidence="2" id="KW-1185">Reference proteome</keyword>
<dbReference type="Proteomes" id="UP000480151">
    <property type="component" value="Unassembled WGS sequence"/>
</dbReference>
<evidence type="ECO:0000313" key="2">
    <source>
        <dbReference type="Proteomes" id="UP000480151"/>
    </source>
</evidence>
<dbReference type="InterPro" id="IPR036291">
    <property type="entry name" value="NAD(P)-bd_dom_sf"/>
</dbReference>
<dbReference type="Pfam" id="PF13561">
    <property type="entry name" value="adh_short_C2"/>
    <property type="match status" value="1"/>
</dbReference>
<dbReference type="Gene3D" id="3.40.50.720">
    <property type="entry name" value="NAD(P)-binding Rossmann-like Domain"/>
    <property type="match status" value="1"/>
</dbReference>
<organism evidence="1 2">
    <name type="scientific">Paenibacillus apii</name>
    <dbReference type="NCBI Taxonomy" id="1850370"/>
    <lineage>
        <taxon>Bacteria</taxon>
        <taxon>Bacillati</taxon>
        <taxon>Bacillota</taxon>
        <taxon>Bacilli</taxon>
        <taxon>Bacillales</taxon>
        <taxon>Paenibacillaceae</taxon>
        <taxon>Paenibacillus</taxon>
    </lineage>
</organism>
<dbReference type="RefSeq" id="WP_165098307.1">
    <property type="nucleotide sequence ID" value="NZ_JAAKGU010000004.1"/>
</dbReference>
<evidence type="ECO:0000313" key="1">
    <source>
        <dbReference type="EMBL" id="NGM83118.1"/>
    </source>
</evidence>
<comment type="caution">
    <text evidence="1">The sequence shown here is derived from an EMBL/GenBank/DDBJ whole genome shotgun (WGS) entry which is preliminary data.</text>
</comment>
<dbReference type="AlphaFoldDB" id="A0A6M1PL03"/>
<dbReference type="SUPFAM" id="SSF51735">
    <property type="entry name" value="NAD(P)-binding Rossmann-fold domains"/>
    <property type="match status" value="1"/>
</dbReference>
<reference evidence="1 2" key="1">
    <citation type="submission" date="2020-02" db="EMBL/GenBank/DDBJ databases">
        <authorList>
            <person name="Gao J."/>
            <person name="Sun J."/>
        </authorList>
    </citation>
    <scope>NUCLEOTIDE SEQUENCE [LARGE SCALE GENOMIC DNA]</scope>
    <source>
        <strain evidence="1 2">7124</strain>
    </source>
</reference>
<proteinExistence type="predicted"/>
<dbReference type="EMBL" id="JAAKGU010000004">
    <property type="protein sequence ID" value="NGM83118.1"/>
    <property type="molecule type" value="Genomic_DNA"/>
</dbReference>
<dbReference type="CDD" id="cd05233">
    <property type="entry name" value="SDR_c"/>
    <property type="match status" value="1"/>
</dbReference>
<name>A0A6M1PL03_9BACL</name>
<gene>
    <name evidence="1" type="ORF">G5B47_11910</name>
</gene>
<sequence length="108" mass="11932">MLDASVIENLPESLAQSGLFAKKIVEEGAKVVAISRTLSKELEQLVQSHPVKHLAIDVNTARDTNELSSKLIRAFGRIDILINNVGAIDERRGQGFLATPSEEWEQQH</sequence>
<protein>
    <submittedName>
        <fullName evidence="1">SDR family oxidoreductase</fullName>
    </submittedName>
</protein>